<gene>
    <name evidence="10" type="ORF">Taro_051275</name>
</gene>
<feature type="transmembrane region" description="Helical" evidence="9">
    <location>
        <begin position="149"/>
        <end position="168"/>
    </location>
</feature>
<feature type="transmembrane region" description="Helical" evidence="9">
    <location>
        <begin position="78"/>
        <end position="101"/>
    </location>
</feature>
<dbReference type="EMBL" id="NMUH01008086">
    <property type="protein sequence ID" value="MQM18287.1"/>
    <property type="molecule type" value="Genomic_DNA"/>
</dbReference>
<dbReference type="PANTHER" id="PTHR10766">
    <property type="entry name" value="TRANSMEMBRANE 9 SUPERFAMILY PROTEIN"/>
    <property type="match status" value="1"/>
</dbReference>
<dbReference type="GO" id="GO:0000139">
    <property type="term" value="C:Golgi membrane"/>
    <property type="evidence" value="ECO:0007669"/>
    <property type="project" value="UniProtKB-SubCell"/>
</dbReference>
<dbReference type="Pfam" id="PF02990">
    <property type="entry name" value="EMP70"/>
    <property type="match status" value="1"/>
</dbReference>
<evidence type="ECO:0000256" key="9">
    <source>
        <dbReference type="RuleBase" id="RU363079"/>
    </source>
</evidence>
<evidence type="ECO:0000256" key="5">
    <source>
        <dbReference type="ARBA" id="ARBA00022729"/>
    </source>
</evidence>
<keyword evidence="7 9" id="KW-1133">Transmembrane helix</keyword>
<keyword evidence="5 9" id="KW-0732">Signal</keyword>
<evidence type="ECO:0000256" key="7">
    <source>
        <dbReference type="ARBA" id="ARBA00022989"/>
    </source>
</evidence>
<keyword evidence="11" id="KW-1185">Reference proteome</keyword>
<comment type="caution">
    <text evidence="9">Lacks conserved residue(s) required for the propagation of feature annotation.</text>
</comment>
<keyword evidence="6" id="KW-0967">Endosome</keyword>
<feature type="transmembrane region" description="Helical" evidence="9">
    <location>
        <begin position="52"/>
        <end position="71"/>
    </location>
</feature>
<evidence type="ECO:0000256" key="1">
    <source>
        <dbReference type="ARBA" id="ARBA00004337"/>
    </source>
</evidence>
<feature type="transmembrane region" description="Helical" evidence="9">
    <location>
        <begin position="113"/>
        <end position="137"/>
    </location>
</feature>
<dbReference type="Proteomes" id="UP000652761">
    <property type="component" value="Unassembled WGS sequence"/>
</dbReference>
<evidence type="ECO:0000313" key="11">
    <source>
        <dbReference type="Proteomes" id="UP000652761"/>
    </source>
</evidence>
<evidence type="ECO:0000256" key="2">
    <source>
        <dbReference type="ARBA" id="ARBA00004653"/>
    </source>
</evidence>
<dbReference type="InterPro" id="IPR004240">
    <property type="entry name" value="EMP70"/>
</dbReference>
<dbReference type="AlphaFoldDB" id="A0A843XGM5"/>
<name>A0A843XGM5_COLES</name>
<comment type="caution">
    <text evidence="10">The sequence shown here is derived from an EMBL/GenBank/DDBJ whole genome shotgun (WGS) entry which is preliminary data.</text>
</comment>
<protein>
    <recommendedName>
        <fullName evidence="9">Transmembrane 9 superfamily member</fullName>
    </recommendedName>
</protein>
<feature type="chain" id="PRO_5033092219" description="Transmembrane 9 superfamily member" evidence="9">
    <location>
        <begin position="17"/>
        <end position="207"/>
    </location>
</feature>
<evidence type="ECO:0000256" key="3">
    <source>
        <dbReference type="ARBA" id="ARBA00005227"/>
    </source>
</evidence>
<keyword evidence="4 9" id="KW-0812">Transmembrane</keyword>
<feature type="signal peptide" evidence="9">
    <location>
        <begin position="1"/>
        <end position="16"/>
    </location>
</feature>
<comment type="subcellular location">
    <subcellularLocation>
        <location evidence="1">Endosome membrane</location>
        <topology evidence="1">Multi-pass membrane protein</topology>
    </subcellularLocation>
    <subcellularLocation>
        <location evidence="2">Golgi apparatus membrane</location>
        <topology evidence="2">Multi-pass membrane protein</topology>
    </subcellularLocation>
</comment>
<evidence type="ECO:0000256" key="8">
    <source>
        <dbReference type="ARBA" id="ARBA00023136"/>
    </source>
</evidence>
<dbReference type="GO" id="GO:0072657">
    <property type="term" value="P:protein localization to membrane"/>
    <property type="evidence" value="ECO:0007669"/>
    <property type="project" value="TreeGrafter"/>
</dbReference>
<comment type="similarity">
    <text evidence="3 9">Belongs to the nonaspanin (TM9SF) (TC 9.A.2) family.</text>
</comment>
<evidence type="ECO:0000256" key="6">
    <source>
        <dbReference type="ARBA" id="ARBA00022753"/>
    </source>
</evidence>
<accession>A0A843XGM5</accession>
<dbReference type="OrthoDB" id="1726992at2759"/>
<sequence length="207" mass="23482">MQLFLLFMSFSLAVEALHAFIQDESEHKYSHDEESAEDQEETGWKYIHGDVFKFPALTIFIFSLALVGVFYPYNRGALFTALVVIYALTSGIAGYTATFMYLQLEGTTWVRNLLLTCCLFCGPLFLTFCFLNTVAVAYSATEALPFGPLWMNLVFYFLNSIFWINQVAPTLVPLLKFYFHEEVRKATVSAIMFSQVGSGEGTCLRVR</sequence>
<keyword evidence="8 9" id="KW-0472">Membrane</keyword>
<dbReference type="GO" id="GO:0010008">
    <property type="term" value="C:endosome membrane"/>
    <property type="evidence" value="ECO:0007669"/>
    <property type="project" value="UniProtKB-SubCell"/>
</dbReference>
<reference evidence="10" key="1">
    <citation type="submission" date="2017-07" db="EMBL/GenBank/DDBJ databases">
        <title>Taro Niue Genome Assembly and Annotation.</title>
        <authorList>
            <person name="Atibalentja N."/>
            <person name="Keating K."/>
            <person name="Fields C.J."/>
        </authorList>
    </citation>
    <scope>NUCLEOTIDE SEQUENCE</scope>
    <source>
        <strain evidence="10">Niue_2</strain>
        <tissue evidence="10">Leaf</tissue>
    </source>
</reference>
<evidence type="ECO:0000256" key="4">
    <source>
        <dbReference type="ARBA" id="ARBA00022692"/>
    </source>
</evidence>
<organism evidence="10 11">
    <name type="scientific">Colocasia esculenta</name>
    <name type="common">Wild taro</name>
    <name type="synonym">Arum esculentum</name>
    <dbReference type="NCBI Taxonomy" id="4460"/>
    <lineage>
        <taxon>Eukaryota</taxon>
        <taxon>Viridiplantae</taxon>
        <taxon>Streptophyta</taxon>
        <taxon>Embryophyta</taxon>
        <taxon>Tracheophyta</taxon>
        <taxon>Spermatophyta</taxon>
        <taxon>Magnoliopsida</taxon>
        <taxon>Liliopsida</taxon>
        <taxon>Araceae</taxon>
        <taxon>Aroideae</taxon>
        <taxon>Colocasieae</taxon>
        <taxon>Colocasia</taxon>
    </lineage>
</organism>
<proteinExistence type="inferred from homology"/>
<evidence type="ECO:0000313" key="10">
    <source>
        <dbReference type="EMBL" id="MQM18287.1"/>
    </source>
</evidence>
<dbReference type="PANTHER" id="PTHR10766:SF168">
    <property type="entry name" value="TRANSMEMBRANE 9 SUPERFAMILY MEMBER"/>
    <property type="match status" value="1"/>
</dbReference>